<dbReference type="PROSITE" id="PS00092">
    <property type="entry name" value="N6_MTASE"/>
    <property type="match status" value="1"/>
</dbReference>
<dbReference type="PIRSF" id="PIRSF004553">
    <property type="entry name" value="CHP00095"/>
    <property type="match status" value="1"/>
</dbReference>
<evidence type="ECO:0000313" key="3">
    <source>
        <dbReference type="EMBL" id="MDG2990392.1"/>
    </source>
</evidence>
<dbReference type="Proteomes" id="UP001154265">
    <property type="component" value="Unassembled WGS sequence"/>
</dbReference>
<dbReference type="InterPro" id="IPR002052">
    <property type="entry name" value="DNA_methylase_N6_adenine_CS"/>
</dbReference>
<evidence type="ECO:0000256" key="1">
    <source>
        <dbReference type="ARBA" id="ARBA00022603"/>
    </source>
</evidence>
<organism evidence="3 4">
    <name type="scientific">Candidatus Synechococcus calcipolaris G9</name>
    <dbReference type="NCBI Taxonomy" id="1497997"/>
    <lineage>
        <taxon>Bacteria</taxon>
        <taxon>Bacillati</taxon>
        <taxon>Cyanobacteriota</taxon>
        <taxon>Cyanophyceae</taxon>
        <taxon>Synechococcales</taxon>
        <taxon>Synechococcaceae</taxon>
        <taxon>Synechococcus</taxon>
    </lineage>
</organism>
<dbReference type="EMBL" id="JAKKUT010000002">
    <property type="protein sequence ID" value="MDG2990392.1"/>
    <property type="molecule type" value="Genomic_DNA"/>
</dbReference>
<dbReference type="Pfam" id="PF03602">
    <property type="entry name" value="Cons_hypoth95"/>
    <property type="match status" value="1"/>
</dbReference>
<reference evidence="3" key="2">
    <citation type="submission" date="2022-01" db="EMBL/GenBank/DDBJ databases">
        <authorList>
            <person name="Zivanovic Y."/>
            <person name="Moreira D."/>
            <person name="Lopez-Garcia P."/>
        </authorList>
    </citation>
    <scope>NUCLEOTIDE SEQUENCE</scope>
    <source>
        <strain evidence="3">G9</strain>
    </source>
</reference>
<dbReference type="SUPFAM" id="SSF53335">
    <property type="entry name" value="S-adenosyl-L-methionine-dependent methyltransferases"/>
    <property type="match status" value="1"/>
</dbReference>
<sequence>MALRIHGQRALKTLPGLATRPTPARVREAIFNIWQGRIEGCRWLDICSGSGAMGAEALCRGAKIVMAIDQSPRACQVIRANWQGLCGPEQEIQIIRGDVRHSLSRLDEKTVDFIYFDPPYDSDLYQPVITEIFQGNFLAPGGEMAVECRTGQVPTMEAMTDRYHFHCRQKSYGSTTLLLLQKM</sequence>
<dbReference type="PANTHER" id="PTHR43542">
    <property type="entry name" value="METHYLTRANSFERASE"/>
    <property type="match status" value="1"/>
</dbReference>
<protein>
    <submittedName>
        <fullName evidence="3">16S rRNA (Guanine(966)-N(2))-methyltransferase RsmD</fullName>
        <ecNumber evidence="3">2.1.1.171</ecNumber>
    </submittedName>
</protein>
<accession>A0ABT6EXC2</accession>
<keyword evidence="1 3" id="KW-0489">Methyltransferase</keyword>
<dbReference type="Gene3D" id="3.40.50.150">
    <property type="entry name" value="Vaccinia Virus protein VP39"/>
    <property type="match status" value="1"/>
</dbReference>
<keyword evidence="4" id="KW-1185">Reference proteome</keyword>
<dbReference type="NCBIfam" id="TIGR00095">
    <property type="entry name" value="16S rRNA (guanine(966)-N(2))-methyltransferase RsmD"/>
    <property type="match status" value="1"/>
</dbReference>
<comment type="caution">
    <text evidence="3">The sequence shown here is derived from an EMBL/GenBank/DDBJ whole genome shotgun (WGS) entry which is preliminary data.</text>
</comment>
<dbReference type="InterPro" id="IPR029063">
    <property type="entry name" value="SAM-dependent_MTases_sf"/>
</dbReference>
<evidence type="ECO:0000256" key="2">
    <source>
        <dbReference type="ARBA" id="ARBA00022679"/>
    </source>
</evidence>
<keyword evidence="2 3" id="KW-0808">Transferase</keyword>
<reference evidence="3" key="1">
    <citation type="journal article" date="2022" name="Genome Biol. Evol.">
        <title>A New Gene Family Diagnostic for Intracellular Biomineralization of Amorphous Ca Carbonates by Cyanobacteria.</title>
        <authorList>
            <person name="Benzerara K."/>
            <person name="Duprat E."/>
            <person name="Bitard-Feildel T."/>
            <person name="Caumes G."/>
            <person name="Cassier-Chauvat C."/>
            <person name="Chauvat F."/>
            <person name="Dezi M."/>
            <person name="Diop S.I."/>
            <person name="Gaschignard G."/>
            <person name="Gorgen S."/>
            <person name="Gugger M."/>
            <person name="Lopez-Garcia P."/>
            <person name="Millet M."/>
            <person name="Skouri-Panet F."/>
            <person name="Moreira D."/>
            <person name="Callebaut I."/>
        </authorList>
    </citation>
    <scope>NUCLEOTIDE SEQUENCE</scope>
    <source>
        <strain evidence="3">G9</strain>
    </source>
</reference>
<dbReference type="EC" id="2.1.1.171" evidence="3"/>
<dbReference type="CDD" id="cd02440">
    <property type="entry name" value="AdoMet_MTases"/>
    <property type="match status" value="1"/>
</dbReference>
<dbReference type="PANTHER" id="PTHR43542:SF1">
    <property type="entry name" value="METHYLTRANSFERASE"/>
    <property type="match status" value="1"/>
</dbReference>
<gene>
    <name evidence="3" type="primary">rsmD</name>
    <name evidence="3" type="ORF">L3556_05510</name>
</gene>
<dbReference type="GO" id="GO:0052913">
    <property type="term" value="F:16S rRNA (guanine(966)-N(2))-methyltransferase activity"/>
    <property type="evidence" value="ECO:0007669"/>
    <property type="project" value="UniProtKB-EC"/>
</dbReference>
<dbReference type="RefSeq" id="WP_277866303.1">
    <property type="nucleotide sequence ID" value="NZ_JAKKUT010000002.1"/>
</dbReference>
<proteinExistence type="predicted"/>
<name>A0ABT6EXC2_9SYNE</name>
<evidence type="ECO:0000313" key="4">
    <source>
        <dbReference type="Proteomes" id="UP001154265"/>
    </source>
</evidence>
<dbReference type="InterPro" id="IPR004398">
    <property type="entry name" value="RNA_MeTrfase_RsmD"/>
</dbReference>